<dbReference type="AlphaFoldDB" id="A0A1C0YMI0"/>
<dbReference type="PROSITE" id="PS51068">
    <property type="entry name" value="FPG_CAT"/>
    <property type="match status" value="1"/>
</dbReference>
<keyword evidence="13" id="KW-0511">Multifunctional enzyme</keyword>
<keyword evidence="12" id="KW-0456">Lyase</keyword>
<keyword evidence="11" id="KW-0234">DNA repair</keyword>
<comment type="catalytic activity">
    <reaction evidence="1">
        <text>Hydrolysis of DNA containing ring-opened 7-methylguanine residues, releasing 2,6-diamino-4-hydroxy-5-(N-methyl)formamidopyrimidine.</text>
        <dbReference type="EC" id="3.2.2.23"/>
    </reaction>
</comment>
<evidence type="ECO:0000259" key="17">
    <source>
        <dbReference type="PROSITE" id="PS51066"/>
    </source>
</evidence>
<comment type="cofactor">
    <cofactor evidence="2">
        <name>Zn(2+)</name>
        <dbReference type="ChEBI" id="CHEBI:29105"/>
    </cofactor>
</comment>
<evidence type="ECO:0000256" key="7">
    <source>
        <dbReference type="ARBA" id="ARBA00022771"/>
    </source>
</evidence>
<keyword evidence="8" id="KW-0378">Hydrolase</keyword>
<evidence type="ECO:0000256" key="6">
    <source>
        <dbReference type="ARBA" id="ARBA00022763"/>
    </source>
</evidence>
<dbReference type="GO" id="GO:0003684">
    <property type="term" value="F:damaged DNA binding"/>
    <property type="evidence" value="ECO:0007669"/>
    <property type="project" value="InterPro"/>
</dbReference>
<evidence type="ECO:0000256" key="8">
    <source>
        <dbReference type="ARBA" id="ARBA00022801"/>
    </source>
</evidence>
<dbReference type="GO" id="GO:0003690">
    <property type="term" value="F:double-stranded DNA binding"/>
    <property type="evidence" value="ECO:0007669"/>
    <property type="project" value="UniProtKB-ARBA"/>
</dbReference>
<dbReference type="FunFam" id="1.10.8.50:FF:000003">
    <property type="entry name" value="Formamidopyrimidine-DNA glycosylase"/>
    <property type="match status" value="1"/>
</dbReference>
<comment type="subunit">
    <text evidence="4">Monomer.</text>
</comment>
<dbReference type="CDD" id="cd08966">
    <property type="entry name" value="EcFpg-like_N"/>
    <property type="match status" value="1"/>
</dbReference>
<feature type="domain" description="Formamidopyrimidine-DNA glycosylase catalytic" evidence="18">
    <location>
        <begin position="2"/>
        <end position="133"/>
    </location>
</feature>
<dbReference type="SUPFAM" id="SSF46946">
    <property type="entry name" value="S13-like H2TH domain"/>
    <property type="match status" value="1"/>
</dbReference>
<dbReference type="OrthoDB" id="9800855at2"/>
<evidence type="ECO:0000256" key="15">
    <source>
        <dbReference type="ARBA" id="ARBA00044632"/>
    </source>
</evidence>
<dbReference type="InterPro" id="IPR020629">
    <property type="entry name" value="FPG_Glyclase"/>
</dbReference>
<dbReference type="InterPro" id="IPR035937">
    <property type="entry name" value="FPG_N"/>
</dbReference>
<organism evidence="19 20">
    <name type="scientific">Caryophanon tenue</name>
    <dbReference type="NCBI Taxonomy" id="33978"/>
    <lineage>
        <taxon>Bacteria</taxon>
        <taxon>Bacillati</taxon>
        <taxon>Bacillota</taxon>
        <taxon>Bacilli</taxon>
        <taxon>Bacillales</taxon>
        <taxon>Caryophanaceae</taxon>
        <taxon>Caryophanon</taxon>
    </lineage>
</organism>
<dbReference type="SMART" id="SM00898">
    <property type="entry name" value="Fapy_DNA_glyco"/>
    <property type="match status" value="1"/>
</dbReference>
<reference evidence="19 20" key="1">
    <citation type="submission" date="2016-07" db="EMBL/GenBank/DDBJ databases">
        <title>Caryophanon tenue genome sequencing.</title>
        <authorList>
            <person name="Verma A."/>
            <person name="Pal Y."/>
            <person name="Krishnamurthi S."/>
        </authorList>
    </citation>
    <scope>NUCLEOTIDE SEQUENCE [LARGE SCALE GENOMIC DNA]</scope>
    <source>
        <strain evidence="19 20">DSM 14152</strain>
    </source>
</reference>
<sequence>MPELPEVEGVVRQLRPVAEKKVITAVALSETIYTSKAQGKDCIVKTLAPQDFEYAVTGMTIERVERRAKYIYMTLSKNGDTYLLVSHLGMSGAWFDVANLSDIPDAKYEKHAHVIFTMNDGRLLVYSDIRRFGELRLLREEADYAPLLAMAPEPFEAHACDYFIDKSNTKKYANKAIKAVIMDGHVISGCGNIYATEALYYQKIRPQTKTSDLSDAEKRALFAEIARILQESIDAGGSTISDYRNVNGEAGGMQHRLKMYGKKICSCGTETESLTIAGRTSVYCPLCQQ</sequence>
<dbReference type="RefSeq" id="WP_066542156.1">
    <property type="nucleotide sequence ID" value="NZ_MASJ01000001.1"/>
</dbReference>
<evidence type="ECO:0000256" key="14">
    <source>
        <dbReference type="ARBA" id="ARBA00023295"/>
    </source>
</evidence>
<gene>
    <name evidence="19" type="ORF">A6M13_00510</name>
</gene>
<dbReference type="PROSITE" id="PS51066">
    <property type="entry name" value="ZF_FPG_2"/>
    <property type="match status" value="1"/>
</dbReference>
<comment type="caution">
    <text evidence="19">The sequence shown here is derived from an EMBL/GenBank/DDBJ whole genome shotgun (WGS) entry which is preliminary data.</text>
</comment>
<keyword evidence="5" id="KW-0479">Metal-binding</keyword>
<dbReference type="InterPro" id="IPR012319">
    <property type="entry name" value="FPG_cat"/>
</dbReference>
<evidence type="ECO:0000256" key="13">
    <source>
        <dbReference type="ARBA" id="ARBA00023268"/>
    </source>
</evidence>
<dbReference type="InterPro" id="IPR010979">
    <property type="entry name" value="Ribosomal_uS13-like_H2TH"/>
</dbReference>
<dbReference type="GO" id="GO:0008270">
    <property type="term" value="F:zinc ion binding"/>
    <property type="evidence" value="ECO:0007669"/>
    <property type="project" value="UniProtKB-KW"/>
</dbReference>
<protein>
    <submittedName>
        <fullName evidence="19">DNA-formamidopyrimidine glycosylase</fullName>
    </submittedName>
</protein>
<dbReference type="SUPFAM" id="SSF57716">
    <property type="entry name" value="Glucocorticoid receptor-like (DNA-binding domain)"/>
    <property type="match status" value="1"/>
</dbReference>
<dbReference type="GO" id="GO:0006284">
    <property type="term" value="P:base-excision repair"/>
    <property type="evidence" value="ECO:0007669"/>
    <property type="project" value="InterPro"/>
</dbReference>
<keyword evidence="14" id="KW-0326">Glycosidase</keyword>
<dbReference type="GO" id="GO:0140078">
    <property type="term" value="F:class I DNA-(apurinic or apyrimidinic site) endonuclease activity"/>
    <property type="evidence" value="ECO:0007669"/>
    <property type="project" value="UniProtKB-EC"/>
</dbReference>
<feature type="domain" description="FPG-type" evidence="17">
    <location>
        <begin position="258"/>
        <end position="289"/>
    </location>
</feature>
<evidence type="ECO:0000256" key="3">
    <source>
        <dbReference type="ARBA" id="ARBA00009409"/>
    </source>
</evidence>
<evidence type="ECO:0000259" key="18">
    <source>
        <dbReference type="PROSITE" id="PS51068"/>
    </source>
</evidence>
<dbReference type="SMART" id="SM01232">
    <property type="entry name" value="H2TH"/>
    <property type="match status" value="1"/>
</dbReference>
<dbReference type="NCBIfam" id="TIGR00577">
    <property type="entry name" value="fpg"/>
    <property type="match status" value="1"/>
</dbReference>
<evidence type="ECO:0000256" key="2">
    <source>
        <dbReference type="ARBA" id="ARBA00001947"/>
    </source>
</evidence>
<dbReference type="NCBIfam" id="NF002211">
    <property type="entry name" value="PRK01103.1"/>
    <property type="match status" value="1"/>
</dbReference>
<name>A0A1C0YMI0_9BACL</name>
<dbReference type="STRING" id="33978.A6M13_00510"/>
<evidence type="ECO:0000313" key="20">
    <source>
        <dbReference type="Proteomes" id="UP000093199"/>
    </source>
</evidence>
<dbReference type="SUPFAM" id="SSF81624">
    <property type="entry name" value="N-terminal domain of MutM-like DNA repair proteins"/>
    <property type="match status" value="1"/>
</dbReference>
<dbReference type="Proteomes" id="UP000093199">
    <property type="component" value="Unassembled WGS sequence"/>
</dbReference>
<accession>A0A1C0YMI0</accession>
<dbReference type="InterPro" id="IPR000214">
    <property type="entry name" value="Znf_DNA_glyclase/AP_lyase"/>
</dbReference>
<evidence type="ECO:0000256" key="16">
    <source>
        <dbReference type="PROSITE-ProRule" id="PRU00391"/>
    </source>
</evidence>
<evidence type="ECO:0000256" key="11">
    <source>
        <dbReference type="ARBA" id="ARBA00023204"/>
    </source>
</evidence>
<evidence type="ECO:0000313" key="19">
    <source>
        <dbReference type="EMBL" id="OCS88360.1"/>
    </source>
</evidence>
<dbReference type="EMBL" id="MASJ01000001">
    <property type="protein sequence ID" value="OCS88360.1"/>
    <property type="molecule type" value="Genomic_DNA"/>
</dbReference>
<dbReference type="Pfam" id="PF06831">
    <property type="entry name" value="H2TH"/>
    <property type="match status" value="1"/>
</dbReference>
<dbReference type="Gene3D" id="3.20.190.10">
    <property type="entry name" value="MutM-like, N-terminal"/>
    <property type="match status" value="1"/>
</dbReference>
<comment type="similarity">
    <text evidence="3">Belongs to the FPG family.</text>
</comment>
<keyword evidence="7 16" id="KW-0863">Zinc-finger</keyword>
<dbReference type="PANTHER" id="PTHR22993:SF9">
    <property type="entry name" value="FORMAMIDOPYRIMIDINE-DNA GLYCOSYLASE"/>
    <property type="match status" value="1"/>
</dbReference>
<evidence type="ECO:0000256" key="12">
    <source>
        <dbReference type="ARBA" id="ARBA00023239"/>
    </source>
</evidence>
<evidence type="ECO:0000256" key="9">
    <source>
        <dbReference type="ARBA" id="ARBA00022833"/>
    </source>
</evidence>
<dbReference type="PANTHER" id="PTHR22993">
    <property type="entry name" value="FORMAMIDOPYRIMIDINE-DNA GLYCOSYLASE"/>
    <property type="match status" value="1"/>
</dbReference>
<keyword evidence="9" id="KW-0862">Zinc</keyword>
<evidence type="ECO:0000256" key="1">
    <source>
        <dbReference type="ARBA" id="ARBA00001668"/>
    </source>
</evidence>
<keyword evidence="20" id="KW-1185">Reference proteome</keyword>
<dbReference type="GO" id="GO:0034039">
    <property type="term" value="F:8-oxo-7,8-dihydroguanine DNA N-glycosylase activity"/>
    <property type="evidence" value="ECO:0007669"/>
    <property type="project" value="TreeGrafter"/>
</dbReference>
<proteinExistence type="inferred from homology"/>
<keyword evidence="10" id="KW-0238">DNA-binding</keyword>
<comment type="catalytic activity">
    <reaction evidence="15">
        <text>2'-deoxyribonucleotide-(2'-deoxyribose 5'-phosphate)-2'-deoxyribonucleotide-DNA = a 3'-end 2'-deoxyribonucleotide-(2,3-dehydro-2,3-deoxyribose 5'-phosphate)-DNA + a 5'-end 5'-phospho-2'-deoxyribonucleoside-DNA + H(+)</text>
        <dbReference type="Rhea" id="RHEA:66592"/>
        <dbReference type="Rhea" id="RHEA-COMP:13180"/>
        <dbReference type="Rhea" id="RHEA-COMP:16897"/>
        <dbReference type="Rhea" id="RHEA-COMP:17067"/>
        <dbReference type="ChEBI" id="CHEBI:15378"/>
        <dbReference type="ChEBI" id="CHEBI:136412"/>
        <dbReference type="ChEBI" id="CHEBI:157695"/>
        <dbReference type="ChEBI" id="CHEBI:167181"/>
        <dbReference type="EC" id="4.2.99.18"/>
    </reaction>
</comment>
<evidence type="ECO:0000256" key="5">
    <source>
        <dbReference type="ARBA" id="ARBA00022723"/>
    </source>
</evidence>
<dbReference type="Gene3D" id="1.10.8.50">
    <property type="match status" value="1"/>
</dbReference>
<evidence type="ECO:0000256" key="4">
    <source>
        <dbReference type="ARBA" id="ARBA00011245"/>
    </source>
</evidence>
<dbReference type="InterPro" id="IPR015886">
    <property type="entry name" value="H2TH_FPG"/>
</dbReference>
<evidence type="ECO:0000256" key="10">
    <source>
        <dbReference type="ARBA" id="ARBA00023125"/>
    </source>
</evidence>
<dbReference type="Pfam" id="PF01149">
    <property type="entry name" value="Fapy_DNA_glyco"/>
    <property type="match status" value="1"/>
</dbReference>
<keyword evidence="6" id="KW-0227">DNA damage</keyword>